<feature type="compositionally biased region" description="Basic and acidic residues" evidence="1">
    <location>
        <begin position="293"/>
        <end position="302"/>
    </location>
</feature>
<feature type="compositionally biased region" description="Basic residues" evidence="1">
    <location>
        <begin position="23"/>
        <end position="38"/>
    </location>
</feature>
<feature type="compositionally biased region" description="Polar residues" evidence="1">
    <location>
        <begin position="613"/>
        <end position="623"/>
    </location>
</feature>
<proteinExistence type="predicted"/>
<feature type="region of interest" description="Disordered" evidence="1">
    <location>
        <begin position="441"/>
        <end position="521"/>
    </location>
</feature>
<dbReference type="PANTHER" id="PTHR15721:SF2">
    <property type="entry name" value="PROTEIN TALPID3"/>
    <property type="match status" value="1"/>
</dbReference>
<feature type="compositionally biased region" description="Polar residues" evidence="1">
    <location>
        <begin position="966"/>
        <end position="978"/>
    </location>
</feature>
<feature type="compositionally biased region" description="Polar residues" evidence="1">
    <location>
        <begin position="221"/>
        <end position="244"/>
    </location>
</feature>
<feature type="compositionally biased region" description="Acidic residues" evidence="1">
    <location>
        <begin position="1014"/>
        <end position="1025"/>
    </location>
</feature>
<feature type="compositionally biased region" description="Basic and acidic residues" evidence="1">
    <location>
        <begin position="794"/>
        <end position="803"/>
    </location>
</feature>
<protein>
    <submittedName>
        <fullName evidence="2">Uncharacterized protein</fullName>
    </submittedName>
</protein>
<evidence type="ECO:0000313" key="2">
    <source>
        <dbReference type="EMBL" id="KAK7488381.1"/>
    </source>
</evidence>
<feature type="region of interest" description="Disordered" evidence="1">
    <location>
        <begin position="755"/>
        <end position="1031"/>
    </location>
</feature>
<dbReference type="Proteomes" id="UP001519460">
    <property type="component" value="Unassembled WGS sequence"/>
</dbReference>
<feature type="compositionally biased region" description="Polar residues" evidence="1">
    <location>
        <begin position="902"/>
        <end position="913"/>
    </location>
</feature>
<dbReference type="EMBL" id="JACVVK020000151">
    <property type="protein sequence ID" value="KAK7488381.1"/>
    <property type="molecule type" value="Genomic_DNA"/>
</dbReference>
<keyword evidence="3" id="KW-1185">Reference proteome</keyword>
<feature type="region of interest" description="Disordered" evidence="1">
    <location>
        <begin position="1"/>
        <end position="41"/>
    </location>
</feature>
<feature type="compositionally biased region" description="Pro residues" evidence="1">
    <location>
        <begin position="501"/>
        <end position="510"/>
    </location>
</feature>
<dbReference type="AlphaFoldDB" id="A0ABD0KMB4"/>
<feature type="region of interest" description="Disordered" evidence="1">
    <location>
        <begin position="534"/>
        <end position="648"/>
    </location>
</feature>
<feature type="compositionally biased region" description="Basic and acidic residues" evidence="1">
    <location>
        <begin position="467"/>
        <end position="476"/>
    </location>
</feature>
<feature type="region of interest" description="Disordered" evidence="1">
    <location>
        <begin position="267"/>
        <end position="317"/>
    </location>
</feature>
<feature type="compositionally biased region" description="Polar residues" evidence="1">
    <location>
        <begin position="921"/>
        <end position="939"/>
    </location>
</feature>
<name>A0ABD0KMB4_9CAEN</name>
<feature type="compositionally biased region" description="Pro residues" evidence="1">
    <location>
        <begin position="478"/>
        <end position="488"/>
    </location>
</feature>
<accession>A0ABD0KMB4</accession>
<feature type="compositionally biased region" description="Basic and acidic residues" evidence="1">
    <location>
        <begin position="952"/>
        <end position="962"/>
    </location>
</feature>
<feature type="region of interest" description="Disordered" evidence="1">
    <location>
        <begin position="690"/>
        <end position="718"/>
    </location>
</feature>
<gene>
    <name evidence="2" type="ORF">BaRGS_00020355</name>
</gene>
<feature type="compositionally biased region" description="Basic and acidic residues" evidence="1">
    <location>
        <begin position="85"/>
        <end position="95"/>
    </location>
</feature>
<feature type="compositionally biased region" description="Basic and acidic residues" evidence="1">
    <location>
        <begin position="878"/>
        <end position="897"/>
    </location>
</feature>
<dbReference type="InterPro" id="IPR029246">
    <property type="entry name" value="TALPID3"/>
</dbReference>
<dbReference type="PANTHER" id="PTHR15721">
    <property type="entry name" value="KIAA0586 PROTEIN"/>
    <property type="match status" value="1"/>
</dbReference>
<feature type="region of interest" description="Disordered" evidence="1">
    <location>
        <begin position="72"/>
        <end position="107"/>
    </location>
</feature>
<feature type="compositionally biased region" description="Basic and acidic residues" evidence="1">
    <location>
        <begin position="811"/>
        <end position="832"/>
    </location>
</feature>
<comment type="caution">
    <text evidence="2">The sequence shown here is derived from an EMBL/GenBank/DDBJ whole genome shotgun (WGS) entry which is preliminary data.</text>
</comment>
<feature type="compositionally biased region" description="Basic and acidic residues" evidence="1">
    <location>
        <begin position="699"/>
        <end position="713"/>
    </location>
</feature>
<feature type="compositionally biased region" description="Low complexity" evidence="1">
    <location>
        <begin position="624"/>
        <end position="639"/>
    </location>
</feature>
<organism evidence="2 3">
    <name type="scientific">Batillaria attramentaria</name>
    <dbReference type="NCBI Taxonomy" id="370345"/>
    <lineage>
        <taxon>Eukaryota</taxon>
        <taxon>Metazoa</taxon>
        <taxon>Spiralia</taxon>
        <taxon>Lophotrochozoa</taxon>
        <taxon>Mollusca</taxon>
        <taxon>Gastropoda</taxon>
        <taxon>Caenogastropoda</taxon>
        <taxon>Sorbeoconcha</taxon>
        <taxon>Cerithioidea</taxon>
        <taxon>Batillariidae</taxon>
        <taxon>Batillaria</taxon>
    </lineage>
</organism>
<feature type="compositionally biased region" description="Basic and acidic residues" evidence="1">
    <location>
        <begin position="512"/>
        <end position="521"/>
    </location>
</feature>
<feature type="compositionally biased region" description="Polar residues" evidence="1">
    <location>
        <begin position="12"/>
        <end position="22"/>
    </location>
</feature>
<reference evidence="2 3" key="1">
    <citation type="journal article" date="2023" name="Sci. Data">
        <title>Genome assembly of the Korean intertidal mud-creeper Batillaria attramentaria.</title>
        <authorList>
            <person name="Patra A.K."/>
            <person name="Ho P.T."/>
            <person name="Jun S."/>
            <person name="Lee S.J."/>
            <person name="Kim Y."/>
            <person name="Won Y.J."/>
        </authorList>
    </citation>
    <scope>NUCLEOTIDE SEQUENCE [LARGE SCALE GENOMIC DNA]</scope>
    <source>
        <strain evidence="2">Wonlab-2016</strain>
    </source>
</reference>
<sequence length="1031" mass="112634">MSKIDSGLGKTQPLSDTITQPTKGKRLVKSRPAPKKSKIPYNDEAVMTKIYGKAQYQKGRTTMRDPYLHYQNQAKPRASRIPSPKRVDSTMDVKSSKTQTMGGVGGQLYDDGTTAGGPRQFYFTPNTGYVPLTSSAPAPVAGQLIPVAVPLGKPRMEPGLAVGRETLPHSLPPTSSAPIRPVVTAATNVAMVAMTEGGEVQAERVPELGKQVLPTVDIDSMSPTSSPRGSDIQINKPDTSRNAGYTQTFHFQDSEDEGEMDKTLTEYDSDEEQQGTGISLPGYHPPRPAQDAARPHSPDRAPHNVRFQGSKPQLRDEGRVPWEERCDELAEDLRTRDILQNRAKYWLEQELMARMLIQMYPTFSAQAEQQVDQADADKSESIPDDESLLVGDTIGREGLQLFVDAGQPVDNKLVNALVREVIAERVGGMLGRGREADAASASRAAGSAATATTHGRGAAADVEMEPEFVRPSRQPERVPTPQPTPRTSPIPGYISQHTAPTTPPLTPPSSPKEQRKREEMREVVAPVEVQMASQAQQAVVESDTEASASLDISEELRALDAKSPQPWGNPDSPVPELNPNYEEPEDLQHTQPKPLMMSKAVGTGPQMEERRSPSPQRQRTTSTDQSELDSVSTSSSPSDTFNDNISEGQWLVSRSEGQVAGLPLDEGVHRLAMEAARKVDVSTASTLRDTDDIDLDDTDVSRSEGEFRHKGDGNPETDPVLALMLQMQRQPGGFRQYDLPAERVQHVLNITGRSVGEVTRNGQGSPTRKSMGEMSEGQVLPGNRVTVVTPKVVEQQHDVERRAYQPQQQVTRDDQGRHENRAGRSSPSDHRAANKHRSKSPSLNARGRQLQYQPVSSGLPPAKSQSRQPLKSALVKSGSEEFRHSRDSDPDSDRRGPATEYGTRTLTPDQLNTDALLRSGSYINASRSMNSTGRQGSTKKSVEFDLTGTYEMSRRDSWRGSDDYTGGSSDHLSNSGRSSGLRYSFEDSGSDRHRQSSDGSFLRMSVTLPTTEGADMDSDVSEIDLSEGPGK</sequence>
<dbReference type="Pfam" id="PF15324">
    <property type="entry name" value="TALPID3"/>
    <property type="match status" value="1"/>
</dbReference>
<feature type="compositionally biased region" description="Low complexity" evidence="1">
    <location>
        <begin position="441"/>
        <end position="460"/>
    </location>
</feature>
<feature type="region of interest" description="Disordered" evidence="1">
    <location>
        <begin position="214"/>
        <end position="244"/>
    </location>
</feature>
<evidence type="ECO:0000256" key="1">
    <source>
        <dbReference type="SAM" id="MobiDB-lite"/>
    </source>
</evidence>
<evidence type="ECO:0000313" key="3">
    <source>
        <dbReference type="Proteomes" id="UP001519460"/>
    </source>
</evidence>